<protein>
    <submittedName>
        <fullName evidence="2">Uncharacterized protein</fullName>
    </submittedName>
</protein>
<keyword evidence="3" id="KW-1185">Reference proteome</keyword>
<reference evidence="3" key="1">
    <citation type="journal article" date="2012" name="Science">
        <title>The Paleozoic origin of enzymatic lignin decomposition reconstructed from 31 fungal genomes.</title>
        <authorList>
            <person name="Floudas D."/>
            <person name="Binder M."/>
            <person name="Riley R."/>
            <person name="Barry K."/>
            <person name="Blanchette R.A."/>
            <person name="Henrissat B."/>
            <person name="Martinez A.T."/>
            <person name="Otillar R."/>
            <person name="Spatafora J.W."/>
            <person name="Yadav J.S."/>
            <person name="Aerts A."/>
            <person name="Benoit I."/>
            <person name="Boyd A."/>
            <person name="Carlson A."/>
            <person name="Copeland A."/>
            <person name="Coutinho P.M."/>
            <person name="de Vries R.P."/>
            <person name="Ferreira P."/>
            <person name="Findley K."/>
            <person name="Foster B."/>
            <person name="Gaskell J."/>
            <person name="Glotzer D."/>
            <person name="Gorecki P."/>
            <person name="Heitman J."/>
            <person name="Hesse C."/>
            <person name="Hori C."/>
            <person name="Igarashi K."/>
            <person name="Jurgens J.A."/>
            <person name="Kallen N."/>
            <person name="Kersten P."/>
            <person name="Kohler A."/>
            <person name="Kuees U."/>
            <person name="Kumar T.K.A."/>
            <person name="Kuo A."/>
            <person name="LaButti K."/>
            <person name="Larrondo L.F."/>
            <person name="Lindquist E."/>
            <person name="Ling A."/>
            <person name="Lombard V."/>
            <person name="Lucas S."/>
            <person name="Lundell T."/>
            <person name="Martin R."/>
            <person name="McLaughlin D.J."/>
            <person name="Morgenstern I."/>
            <person name="Morin E."/>
            <person name="Murat C."/>
            <person name="Nagy L.G."/>
            <person name="Nolan M."/>
            <person name="Ohm R.A."/>
            <person name="Patyshakuliyeva A."/>
            <person name="Rokas A."/>
            <person name="Ruiz-Duenas F.J."/>
            <person name="Sabat G."/>
            <person name="Salamov A."/>
            <person name="Samejima M."/>
            <person name="Schmutz J."/>
            <person name="Slot J.C."/>
            <person name="St John F."/>
            <person name="Stenlid J."/>
            <person name="Sun H."/>
            <person name="Sun S."/>
            <person name="Syed K."/>
            <person name="Tsang A."/>
            <person name="Wiebenga A."/>
            <person name="Young D."/>
            <person name="Pisabarro A."/>
            <person name="Eastwood D.C."/>
            <person name="Martin F."/>
            <person name="Cullen D."/>
            <person name="Grigoriev I.V."/>
            <person name="Hibbett D.S."/>
        </authorList>
    </citation>
    <scope>NUCLEOTIDE SEQUENCE [LARGE SCALE GENOMIC DNA]</scope>
    <source>
        <strain evidence="3">RWD-64-598 SS2</strain>
    </source>
</reference>
<dbReference type="GeneID" id="19199937"/>
<comment type="caution">
    <text evidence="2">The sequence shown here is derived from an EMBL/GenBank/DDBJ whole genome shotgun (WGS) entry which is preliminary data.</text>
</comment>
<keyword evidence="1" id="KW-0812">Transmembrane</keyword>
<dbReference type="EMBL" id="JH711580">
    <property type="protein sequence ID" value="EIW79558.1"/>
    <property type="molecule type" value="Genomic_DNA"/>
</dbReference>
<proteinExistence type="predicted"/>
<keyword evidence="1" id="KW-0472">Membrane</keyword>
<feature type="transmembrane region" description="Helical" evidence="1">
    <location>
        <begin position="48"/>
        <end position="65"/>
    </location>
</feature>
<dbReference type="AlphaFoldDB" id="A0A5M3MK01"/>
<dbReference type="RefSeq" id="XP_007769949.1">
    <property type="nucleotide sequence ID" value="XM_007771759.1"/>
</dbReference>
<evidence type="ECO:0000313" key="2">
    <source>
        <dbReference type="EMBL" id="EIW79558.1"/>
    </source>
</evidence>
<name>A0A5M3MK01_CONPW</name>
<accession>A0A5M3MK01</accession>
<sequence>MSSSSDPRDPALETKLTLPRTWHAESPDSLGSMGMFLAGMVLVTRNRFIAWPVLLLAVGGVFNQHPLRTKEGGNTPWASLAMAVFALIVSHAPLMMVNSRPSGPVPIQ</sequence>
<dbReference type="Proteomes" id="UP000053558">
    <property type="component" value="Unassembled WGS sequence"/>
</dbReference>
<organism evidence="2 3">
    <name type="scientific">Coniophora puteana (strain RWD-64-598)</name>
    <name type="common">Brown rot fungus</name>
    <dbReference type="NCBI Taxonomy" id="741705"/>
    <lineage>
        <taxon>Eukaryota</taxon>
        <taxon>Fungi</taxon>
        <taxon>Dikarya</taxon>
        <taxon>Basidiomycota</taxon>
        <taxon>Agaricomycotina</taxon>
        <taxon>Agaricomycetes</taxon>
        <taxon>Agaricomycetidae</taxon>
        <taxon>Boletales</taxon>
        <taxon>Coniophorineae</taxon>
        <taxon>Coniophoraceae</taxon>
        <taxon>Coniophora</taxon>
    </lineage>
</organism>
<dbReference type="KEGG" id="cput:CONPUDRAFT_125895"/>
<gene>
    <name evidence="2" type="ORF">CONPUDRAFT_125895</name>
</gene>
<dbReference type="OMA" id="LIMVTRN"/>
<dbReference type="OrthoDB" id="284718at2759"/>
<evidence type="ECO:0000313" key="3">
    <source>
        <dbReference type="Proteomes" id="UP000053558"/>
    </source>
</evidence>
<feature type="transmembrane region" description="Helical" evidence="1">
    <location>
        <begin position="77"/>
        <end position="97"/>
    </location>
</feature>
<keyword evidence="1" id="KW-1133">Transmembrane helix</keyword>
<evidence type="ECO:0000256" key="1">
    <source>
        <dbReference type="SAM" id="Phobius"/>
    </source>
</evidence>